<organism evidence="2 3">
    <name type="scientific">Leucobacter komagatae</name>
    <dbReference type="NCBI Taxonomy" id="55969"/>
    <lineage>
        <taxon>Bacteria</taxon>
        <taxon>Bacillati</taxon>
        <taxon>Actinomycetota</taxon>
        <taxon>Actinomycetes</taxon>
        <taxon>Micrococcales</taxon>
        <taxon>Microbacteriaceae</taxon>
        <taxon>Leucobacter</taxon>
    </lineage>
</organism>
<dbReference type="PANTHER" id="PTHR13627:SF31">
    <property type="entry name" value="RIBITOL 5-PHOSPHATE TRANSFERASE FKRP"/>
    <property type="match status" value="1"/>
</dbReference>
<keyword evidence="3" id="KW-1185">Reference proteome</keyword>
<feature type="domain" description="LicD/FKTN/FKRP nucleotidyltransferase" evidence="1">
    <location>
        <begin position="325"/>
        <end position="351"/>
    </location>
</feature>
<dbReference type="InterPro" id="IPR007074">
    <property type="entry name" value="LicD/FKTN/FKRP_NTP_transf"/>
</dbReference>
<reference evidence="2 3" key="1">
    <citation type="submission" date="2019-06" db="EMBL/GenBank/DDBJ databases">
        <title>Sequencing the genomes of 1000 actinobacteria strains.</title>
        <authorList>
            <person name="Klenk H.-P."/>
        </authorList>
    </citation>
    <scope>NUCLEOTIDE SEQUENCE [LARGE SCALE GENOMIC DNA]</scope>
    <source>
        <strain evidence="2 3">DSM 8803</strain>
    </source>
</reference>
<sequence>MNESIAIRSEASNSLPSLGFFGGTWADCLILEFAGKVSSLEVRISGGKEEFLNLRGLSIRGVNQRGFREAGYRVEQSSQRFASQRQPQGPHKPTGIHTLKELRPFWKLTWMVPQALESIRVFNRPDNLGRRARSMRVTVWDEHGDSHILFDSGASTFLGETLEVLASLTGRDSAEVVQLATRGEQGRSQIVADIVGFLRSVAPTLSRQECLALFALVPTTRAARSSAEMSSHDWFLLAYLLCGQVHANNASRSGIFAFSELLNSRTRLDSLERQFSAVTALLGSSPMYIAKHGITPMPFGEAQLQEMHEHANRLIADSAEVESKVSLGYGSLLGAIREGGPIPHDDDFDFFATITAETHRDFVERREEYMRHLENAGWIVEPNGSYFNFHVKLPGSAISLDVFAIHVNGDVAHGHMERAKWREMPSTWFSSTSLATFGGASLPVIDGATAFLEERYGKSWRTPDRFHEWRWALND</sequence>
<name>A0A542Y8S1_9MICO</name>
<evidence type="ECO:0000259" key="1">
    <source>
        <dbReference type="Pfam" id="PF04991"/>
    </source>
</evidence>
<evidence type="ECO:0000313" key="3">
    <source>
        <dbReference type="Proteomes" id="UP000319094"/>
    </source>
</evidence>
<dbReference type="Proteomes" id="UP000319094">
    <property type="component" value="Unassembled WGS sequence"/>
</dbReference>
<dbReference type="Pfam" id="PF04991">
    <property type="entry name" value="LicD"/>
    <property type="match status" value="1"/>
</dbReference>
<accession>A0A542Y8S1</accession>
<dbReference type="PANTHER" id="PTHR13627">
    <property type="entry name" value="FUKUTIN RELATED PROTEIN"/>
    <property type="match status" value="1"/>
</dbReference>
<dbReference type="EMBL" id="VFON01000001">
    <property type="protein sequence ID" value="TQL44488.1"/>
    <property type="molecule type" value="Genomic_DNA"/>
</dbReference>
<dbReference type="GO" id="GO:0009100">
    <property type="term" value="P:glycoprotein metabolic process"/>
    <property type="evidence" value="ECO:0007669"/>
    <property type="project" value="UniProtKB-ARBA"/>
</dbReference>
<comment type="caution">
    <text evidence="2">The sequence shown here is derived from an EMBL/GenBank/DDBJ whole genome shotgun (WGS) entry which is preliminary data.</text>
</comment>
<proteinExistence type="predicted"/>
<dbReference type="InterPro" id="IPR052613">
    <property type="entry name" value="LicD_transferase"/>
</dbReference>
<evidence type="ECO:0000313" key="2">
    <source>
        <dbReference type="EMBL" id="TQL44488.1"/>
    </source>
</evidence>
<dbReference type="AlphaFoldDB" id="A0A542Y8S1"/>
<dbReference type="RefSeq" id="WP_170219725.1">
    <property type="nucleotide sequence ID" value="NZ_BAAAUY010000020.1"/>
</dbReference>
<protein>
    <submittedName>
        <fullName evidence="2">LicD family protein</fullName>
    </submittedName>
</protein>
<gene>
    <name evidence="2" type="ORF">FB468_2546</name>
</gene>